<name>A0A2V1H511_9GAMM</name>
<evidence type="ECO:0000259" key="5">
    <source>
        <dbReference type="Pfam" id="PF04376"/>
    </source>
</evidence>
<comment type="subcellular location">
    <subcellularLocation>
        <location evidence="4">Cytoplasm</location>
    </subcellularLocation>
</comment>
<comment type="catalytic activity">
    <reaction evidence="4">
        <text>N-terminal L-aspartyl-[protein] + L-leucyl-tRNA(Leu) = N-terminal L-leucyl-L-aspartyl-[protein] + tRNA(Leu) + H(+)</text>
        <dbReference type="Rhea" id="RHEA:50420"/>
        <dbReference type="Rhea" id="RHEA-COMP:9613"/>
        <dbReference type="Rhea" id="RHEA-COMP:9622"/>
        <dbReference type="Rhea" id="RHEA-COMP:12669"/>
        <dbReference type="Rhea" id="RHEA-COMP:12674"/>
        <dbReference type="ChEBI" id="CHEBI:15378"/>
        <dbReference type="ChEBI" id="CHEBI:64720"/>
        <dbReference type="ChEBI" id="CHEBI:78442"/>
        <dbReference type="ChEBI" id="CHEBI:78494"/>
        <dbReference type="ChEBI" id="CHEBI:133042"/>
        <dbReference type="EC" id="2.3.2.29"/>
    </reaction>
</comment>
<gene>
    <name evidence="4" type="primary">bpt</name>
    <name evidence="7" type="ORF">DC094_00105</name>
</gene>
<comment type="catalytic activity">
    <reaction evidence="4">
        <text>N-terminal L-glutamyl-[protein] + L-leucyl-tRNA(Leu) = N-terminal L-leucyl-L-glutamyl-[protein] + tRNA(Leu) + H(+)</text>
        <dbReference type="Rhea" id="RHEA:50412"/>
        <dbReference type="Rhea" id="RHEA-COMP:9613"/>
        <dbReference type="Rhea" id="RHEA-COMP:9622"/>
        <dbReference type="Rhea" id="RHEA-COMP:12664"/>
        <dbReference type="Rhea" id="RHEA-COMP:12668"/>
        <dbReference type="ChEBI" id="CHEBI:15378"/>
        <dbReference type="ChEBI" id="CHEBI:64721"/>
        <dbReference type="ChEBI" id="CHEBI:78442"/>
        <dbReference type="ChEBI" id="CHEBI:78494"/>
        <dbReference type="ChEBI" id="CHEBI:133041"/>
        <dbReference type="EC" id="2.3.2.29"/>
    </reaction>
</comment>
<dbReference type="Proteomes" id="UP000244906">
    <property type="component" value="Unassembled WGS sequence"/>
</dbReference>
<evidence type="ECO:0000256" key="1">
    <source>
        <dbReference type="ARBA" id="ARBA00022490"/>
    </source>
</evidence>
<comment type="similarity">
    <text evidence="4">Belongs to the R-transferase family. Bpt subfamily.</text>
</comment>
<evidence type="ECO:0000313" key="8">
    <source>
        <dbReference type="Proteomes" id="UP000244906"/>
    </source>
</evidence>
<dbReference type="PANTHER" id="PTHR21367">
    <property type="entry name" value="ARGININE-TRNA-PROTEIN TRANSFERASE 1"/>
    <property type="match status" value="1"/>
</dbReference>
<dbReference type="EC" id="2.3.2.29" evidence="4"/>
<keyword evidence="1 4" id="KW-0963">Cytoplasm</keyword>
<keyword evidence="8" id="KW-1185">Reference proteome</keyword>
<comment type="function">
    <text evidence="4">Functions in the N-end rule pathway of protein degradation where it conjugates Leu from its aminoacyl-tRNA to the N-termini of proteins containing an N-terminal aspartate or glutamate.</text>
</comment>
<organism evidence="7 8">
    <name type="scientific">Pelagibaculum spongiae</name>
    <dbReference type="NCBI Taxonomy" id="2080658"/>
    <lineage>
        <taxon>Bacteria</taxon>
        <taxon>Pseudomonadati</taxon>
        <taxon>Pseudomonadota</taxon>
        <taxon>Gammaproteobacteria</taxon>
        <taxon>Oceanospirillales</taxon>
        <taxon>Pelagibaculum</taxon>
    </lineage>
</organism>
<keyword evidence="2 4" id="KW-0808">Transferase</keyword>
<dbReference type="EMBL" id="QDDL01000001">
    <property type="protein sequence ID" value="PVZ71492.1"/>
    <property type="molecule type" value="Genomic_DNA"/>
</dbReference>
<dbReference type="InterPro" id="IPR016181">
    <property type="entry name" value="Acyl_CoA_acyltransferase"/>
</dbReference>
<keyword evidence="3 4" id="KW-0012">Acyltransferase</keyword>
<accession>A0A2V1H511</accession>
<evidence type="ECO:0000256" key="4">
    <source>
        <dbReference type="HAMAP-Rule" id="MF_00689"/>
    </source>
</evidence>
<dbReference type="HAMAP" id="MF_00689">
    <property type="entry name" value="Bpt"/>
    <property type="match status" value="1"/>
</dbReference>
<feature type="domain" description="N-end aminoacyl transferase N-terminal" evidence="5">
    <location>
        <begin position="20"/>
        <end position="90"/>
    </location>
</feature>
<evidence type="ECO:0000256" key="3">
    <source>
        <dbReference type="ARBA" id="ARBA00023315"/>
    </source>
</evidence>
<dbReference type="Pfam" id="PF04377">
    <property type="entry name" value="ATE_C"/>
    <property type="match status" value="1"/>
</dbReference>
<sequence>MELAMELVRMNIRLYLSSEQTCNYLEQEESRSLFVDPAIKINSSLISQLSQNGFRRNGSLLYRPHCNHCNKCMSCRVICRDFKPSNSQKKILRKAKLLDWKLVPMKFTQEHYYLYQKYIEARHIDGDMYPASEQQYQSFLICGDIPQLLLEIRTSEGLLICGAAVDCLDDGFSAVYSYFDPDFSQLSLGKLIILRLIEHCQSSQLAYVYLGYWIENCRKMAYKKNYPPMEFFNRKQWISEPVNHNADMDL</sequence>
<dbReference type="InterPro" id="IPR007472">
    <property type="entry name" value="N-end_Aminoacyl_Trfase_C"/>
</dbReference>
<dbReference type="NCBIfam" id="NF002342">
    <property type="entry name" value="PRK01305.1-3"/>
    <property type="match status" value="1"/>
</dbReference>
<dbReference type="NCBIfam" id="NF002346">
    <property type="entry name" value="PRK01305.2-3"/>
    <property type="match status" value="1"/>
</dbReference>
<protein>
    <recommendedName>
        <fullName evidence="4">Aspartate/glutamate leucyltransferase</fullName>
        <ecNumber evidence="4">2.3.2.29</ecNumber>
    </recommendedName>
</protein>
<dbReference type="GO" id="GO:0071596">
    <property type="term" value="P:ubiquitin-dependent protein catabolic process via the N-end rule pathway"/>
    <property type="evidence" value="ECO:0007669"/>
    <property type="project" value="InterPro"/>
</dbReference>
<dbReference type="GO" id="GO:0008914">
    <property type="term" value="F:leucyl-tRNA--protein transferase activity"/>
    <property type="evidence" value="ECO:0007669"/>
    <property type="project" value="UniProtKB-UniRule"/>
</dbReference>
<dbReference type="InterPro" id="IPR007471">
    <property type="entry name" value="N-end_Aminoacyl_Trfase_N"/>
</dbReference>
<proteinExistence type="inferred from homology"/>
<dbReference type="PIRSF" id="PIRSF037208">
    <property type="entry name" value="ATE_pro_prd"/>
    <property type="match status" value="1"/>
</dbReference>
<dbReference type="SUPFAM" id="SSF55729">
    <property type="entry name" value="Acyl-CoA N-acyltransferases (Nat)"/>
    <property type="match status" value="1"/>
</dbReference>
<evidence type="ECO:0000259" key="6">
    <source>
        <dbReference type="Pfam" id="PF04377"/>
    </source>
</evidence>
<dbReference type="GO" id="GO:0005737">
    <property type="term" value="C:cytoplasm"/>
    <property type="evidence" value="ECO:0007669"/>
    <property type="project" value="UniProtKB-SubCell"/>
</dbReference>
<comment type="caution">
    <text evidence="7">The sequence shown here is derived from an EMBL/GenBank/DDBJ whole genome shotgun (WGS) entry which is preliminary data.</text>
</comment>
<evidence type="ECO:0000256" key="2">
    <source>
        <dbReference type="ARBA" id="ARBA00022679"/>
    </source>
</evidence>
<dbReference type="InterPro" id="IPR017138">
    <property type="entry name" value="Asp_Glu_LeuTrfase"/>
</dbReference>
<dbReference type="PANTHER" id="PTHR21367:SF1">
    <property type="entry name" value="ARGINYL-TRNA--PROTEIN TRANSFERASE 1"/>
    <property type="match status" value="1"/>
</dbReference>
<feature type="domain" description="N-end rule aminoacyl transferase C-terminal" evidence="6">
    <location>
        <begin position="110"/>
        <end position="232"/>
    </location>
</feature>
<reference evidence="7 8" key="1">
    <citation type="submission" date="2018-04" db="EMBL/GenBank/DDBJ databases">
        <title>Thalassorhabdus spongiae gen. nov., sp. nov., isolated from a marine sponge in South-West Iceland.</title>
        <authorList>
            <person name="Knobloch S."/>
            <person name="Daussin A."/>
            <person name="Johannsson R."/>
            <person name="Marteinsson V.T."/>
        </authorList>
    </citation>
    <scope>NUCLEOTIDE SEQUENCE [LARGE SCALE GENOMIC DNA]</scope>
    <source>
        <strain evidence="7 8">Hp12</strain>
    </source>
</reference>
<dbReference type="AlphaFoldDB" id="A0A2V1H511"/>
<dbReference type="NCBIfam" id="NF002341">
    <property type="entry name" value="PRK01305.1-1"/>
    <property type="match status" value="1"/>
</dbReference>
<dbReference type="InterPro" id="IPR030700">
    <property type="entry name" value="N-end_Aminoacyl_Trfase"/>
</dbReference>
<evidence type="ECO:0000313" key="7">
    <source>
        <dbReference type="EMBL" id="PVZ71492.1"/>
    </source>
</evidence>
<dbReference type="GO" id="GO:0004057">
    <property type="term" value="F:arginyl-tRNA--protein transferase activity"/>
    <property type="evidence" value="ECO:0007669"/>
    <property type="project" value="InterPro"/>
</dbReference>
<dbReference type="Pfam" id="PF04376">
    <property type="entry name" value="ATE_N"/>
    <property type="match status" value="1"/>
</dbReference>